<dbReference type="InterPro" id="IPR036381">
    <property type="entry name" value="Tus_dom1"/>
</dbReference>
<dbReference type="Gene3D" id="3.50.14.10">
    <property type="entry name" value="Replication terminator Tus, domain 1 superfamily/Replication terminator Tus"/>
    <property type="match status" value="1"/>
</dbReference>
<comment type="caution">
    <text evidence="2">The sequence shown here is derived from an EMBL/GenBank/DDBJ whole genome shotgun (WGS) entry which is preliminary data.</text>
</comment>
<proteinExistence type="predicted"/>
<evidence type="ECO:0000313" key="3">
    <source>
        <dbReference type="Proteomes" id="UP001621714"/>
    </source>
</evidence>
<evidence type="ECO:0000313" key="2">
    <source>
        <dbReference type="EMBL" id="MFK7159937.1"/>
    </source>
</evidence>
<dbReference type="RefSeq" id="WP_405336910.1">
    <property type="nucleotide sequence ID" value="NZ_JBANFI010000001.1"/>
</dbReference>
<sequence length="290" mass="33602">MTTHYRLLQQLDARFDALLAALHQLQQSLLEEQPRCWMHGVSDHQALEQVHFCLTDLWYLDGQDGRATRSYPGLVACSPRLWEEVGQVNQAKLAFSWMIEQLRKEAPQELSEARQQLAQRHASLHQHLSQDGLARLHLKQAWRQLPGCERPLQQVRFSWYSSGRSIRKITLKEAEYRLQEMNTDAAHIQIQLKKLAHLPPDEPLAQVQKQAPLMRANLFFRTEAGAAAERQAMNVALPLFLLSEDGRLPAFNQPPIEPPAQRTRARRSDNRLEDEPFLPSLRVYRYSRPK</sequence>
<dbReference type="EMBL" id="JBANFI010000001">
    <property type="protein sequence ID" value="MFK7159937.1"/>
    <property type="molecule type" value="Genomic_DNA"/>
</dbReference>
<protein>
    <submittedName>
        <fullName evidence="2">DNA replication terminus site-binding protein</fullName>
    </submittedName>
</protein>
<gene>
    <name evidence="2" type="ORF">V6U78_02655</name>
</gene>
<feature type="region of interest" description="Disordered" evidence="1">
    <location>
        <begin position="250"/>
        <end position="274"/>
    </location>
</feature>
<accession>A0ABW8PUI4</accession>
<name>A0ABW8PUI4_9GAMM</name>
<organism evidence="2 3">
    <name type="scientific">Marinospirillum alkalitolerans</name>
    <dbReference type="NCBI Taxonomy" id="3123374"/>
    <lineage>
        <taxon>Bacteria</taxon>
        <taxon>Pseudomonadati</taxon>
        <taxon>Pseudomonadota</taxon>
        <taxon>Gammaproteobacteria</taxon>
        <taxon>Oceanospirillales</taxon>
        <taxon>Oceanospirillaceae</taxon>
        <taxon>Marinospirillum</taxon>
    </lineage>
</organism>
<keyword evidence="3" id="KW-1185">Reference proteome</keyword>
<reference evidence="2 3" key="1">
    <citation type="submission" date="2024-02" db="EMBL/GenBank/DDBJ databases">
        <title>Marinospirillum sp. MEB 164 isolated from Lonar lake sediment.</title>
        <authorList>
            <person name="Joshi A."/>
            <person name="Thite S."/>
        </authorList>
    </citation>
    <scope>NUCLEOTIDE SEQUENCE [LARGE SCALE GENOMIC DNA]</scope>
    <source>
        <strain evidence="2 3">MEB164</strain>
    </source>
</reference>
<evidence type="ECO:0000256" key="1">
    <source>
        <dbReference type="SAM" id="MobiDB-lite"/>
    </source>
</evidence>
<dbReference type="Proteomes" id="UP001621714">
    <property type="component" value="Unassembled WGS sequence"/>
</dbReference>